<evidence type="ECO:0000256" key="2">
    <source>
        <dbReference type="ARBA" id="ARBA00019841"/>
    </source>
</evidence>
<dbReference type="Pfam" id="PF01368">
    <property type="entry name" value="DHH"/>
    <property type="match status" value="1"/>
</dbReference>
<dbReference type="Pfam" id="PF17768">
    <property type="entry name" value="RecJ_OB"/>
    <property type="match status" value="1"/>
</dbReference>
<proteinExistence type="inferred from homology"/>
<evidence type="ECO:0000259" key="6">
    <source>
        <dbReference type="Pfam" id="PF01368"/>
    </source>
</evidence>
<feature type="domain" description="DHHA1" evidence="7">
    <location>
        <begin position="345"/>
        <end position="420"/>
    </location>
</feature>
<accession>A0AB94IXE6</accession>
<dbReference type="Gene3D" id="3.90.1640.30">
    <property type="match status" value="1"/>
</dbReference>
<protein>
    <recommendedName>
        <fullName evidence="2">Single-stranded-DNA-specific exonuclease RecJ</fullName>
    </recommendedName>
</protein>
<dbReference type="InterPro" id="IPR041122">
    <property type="entry name" value="RecJ_OB"/>
</dbReference>
<comment type="similarity">
    <text evidence="1">Belongs to the RecJ family.</text>
</comment>
<keyword evidence="3" id="KW-0540">Nuclease</keyword>
<keyword evidence="4" id="KW-0378">Hydrolase</keyword>
<sequence length="547" mass="60181">MDSNLKLFEMGESTRSLARCVPCSELTAMVLQMMQQGGVMDIADAQDWMNPKFERLLDSLDLGAASAVARDKWNAKSSLGNVLIYGDYDTDGISSTVLAMEIFRHKAVQVRYFIPRRDVQGYGLNAEVLEQVVRGGCNTLVVVDCGTNDSEMLEDLERRGLDVFVFDHHAVAEAPAFQAIVNPCADGGGKARKLCATAVLWCWAWKEGILPRDWLKYALDLVALATISDCMPLNSLNRSFVRRGMRLMRTNPRRGLGALFSRLRLNARQITEEQLSMRVIPCLNAPGRISCADVSVRALLGVGGDDAVYECAGELIKMNRRRQMISERIAGNIRESGEDDRHVMFDESWPVGVLSGVASRICAQRRSAVALAAPVGEKVRGTLRVPTGGNAVGILSEISDLLDAWGGHRYAAGFSVLARNWDEVEGRLEGLLADVGVEDEVVSAINLSPARISLDDWRTVTALGPFGNDNPCPLFYCASSGEDRVEPLGKDGKHSAVRVDNVKLLAFNAAPDLQDTSGIKGWVYHPRLDYWRNEEQIQFILDYAVVV</sequence>
<dbReference type="Proteomes" id="UP000008957">
    <property type="component" value="Chromosome"/>
</dbReference>
<organism evidence="9 10">
    <name type="scientific">Fretibacterium fastidiosum</name>
    <dbReference type="NCBI Taxonomy" id="651822"/>
    <lineage>
        <taxon>Bacteria</taxon>
        <taxon>Thermotogati</taxon>
        <taxon>Synergistota</taxon>
        <taxon>Synergistia</taxon>
        <taxon>Synergistales</taxon>
        <taxon>Aminobacteriaceae</taxon>
        <taxon>Fretibacterium</taxon>
    </lineage>
</organism>
<dbReference type="Gene3D" id="3.10.310.30">
    <property type="match status" value="1"/>
</dbReference>
<evidence type="ECO:0000259" key="7">
    <source>
        <dbReference type="Pfam" id="PF02272"/>
    </source>
</evidence>
<evidence type="ECO:0000256" key="4">
    <source>
        <dbReference type="ARBA" id="ARBA00022801"/>
    </source>
</evidence>
<dbReference type="AlphaFoldDB" id="A0AB94IXE6"/>
<dbReference type="InterPro" id="IPR001667">
    <property type="entry name" value="DDH_dom"/>
</dbReference>
<dbReference type="EMBL" id="FP929056">
    <property type="protein sequence ID" value="CBL28473.1"/>
    <property type="molecule type" value="Genomic_DNA"/>
</dbReference>
<dbReference type="KEGG" id="sbr:SY1_14020"/>
<evidence type="ECO:0000313" key="10">
    <source>
        <dbReference type="Proteomes" id="UP000008957"/>
    </source>
</evidence>
<gene>
    <name evidence="9" type="ORF">SY1_14020</name>
</gene>
<reference evidence="9 10" key="2">
    <citation type="submission" date="2010-03" db="EMBL/GenBank/DDBJ databases">
        <authorList>
            <person name="Pajon A."/>
        </authorList>
    </citation>
    <scope>NUCLEOTIDE SEQUENCE [LARGE SCALE GENOMIC DNA]</scope>
    <source>
        <strain evidence="9 10">SGP1</strain>
    </source>
</reference>
<dbReference type="Pfam" id="PF02272">
    <property type="entry name" value="DHHA1"/>
    <property type="match status" value="1"/>
</dbReference>
<name>A0AB94IXE6_9BACT</name>
<feature type="domain" description="RecJ OB" evidence="8">
    <location>
        <begin position="446"/>
        <end position="542"/>
    </location>
</feature>
<dbReference type="PANTHER" id="PTHR30255">
    <property type="entry name" value="SINGLE-STRANDED-DNA-SPECIFIC EXONUCLEASE RECJ"/>
    <property type="match status" value="1"/>
</dbReference>
<feature type="domain" description="DDH" evidence="6">
    <location>
        <begin position="81"/>
        <end position="226"/>
    </location>
</feature>
<dbReference type="InterPro" id="IPR038763">
    <property type="entry name" value="DHH_sf"/>
</dbReference>
<dbReference type="InterPro" id="IPR051673">
    <property type="entry name" value="SSDNA_exonuclease_RecJ"/>
</dbReference>
<evidence type="ECO:0000313" key="9">
    <source>
        <dbReference type="EMBL" id="CBL28473.1"/>
    </source>
</evidence>
<dbReference type="RefSeq" id="WP_015556620.1">
    <property type="nucleotide sequence ID" value="NC_021038.1"/>
</dbReference>
<dbReference type="InterPro" id="IPR003156">
    <property type="entry name" value="DHHA1_dom"/>
</dbReference>
<evidence type="ECO:0000259" key="8">
    <source>
        <dbReference type="Pfam" id="PF17768"/>
    </source>
</evidence>
<evidence type="ECO:0000256" key="5">
    <source>
        <dbReference type="ARBA" id="ARBA00022839"/>
    </source>
</evidence>
<keyword evidence="5 9" id="KW-0269">Exonuclease</keyword>
<reference evidence="10" key="1">
    <citation type="submission" date="2010-03" db="EMBL/GenBank/DDBJ databases">
        <title>The genome sequence of Synergistetes sp. SGP1.</title>
        <authorList>
            <consortium name="metaHIT consortium -- http://www.metahit.eu/"/>
            <person name="Pajon A."/>
            <person name="Turner K."/>
            <person name="Parkhill J."/>
            <person name="Wade W."/>
            <person name="Vartoukian S."/>
        </authorList>
    </citation>
    <scope>NUCLEOTIDE SEQUENCE [LARGE SCALE GENOMIC DNA]</scope>
    <source>
        <strain evidence="10">SGP1</strain>
    </source>
</reference>
<evidence type="ECO:0000256" key="1">
    <source>
        <dbReference type="ARBA" id="ARBA00005915"/>
    </source>
</evidence>
<dbReference type="PANTHER" id="PTHR30255:SF2">
    <property type="entry name" value="SINGLE-STRANDED-DNA-SPECIFIC EXONUCLEASE RECJ"/>
    <property type="match status" value="1"/>
</dbReference>
<dbReference type="GO" id="GO:0004527">
    <property type="term" value="F:exonuclease activity"/>
    <property type="evidence" value="ECO:0007669"/>
    <property type="project" value="UniProtKB-KW"/>
</dbReference>
<dbReference type="SUPFAM" id="SSF64182">
    <property type="entry name" value="DHH phosphoesterases"/>
    <property type="match status" value="1"/>
</dbReference>
<dbReference type="GO" id="GO:0003676">
    <property type="term" value="F:nucleic acid binding"/>
    <property type="evidence" value="ECO:0007669"/>
    <property type="project" value="InterPro"/>
</dbReference>
<evidence type="ECO:0000256" key="3">
    <source>
        <dbReference type="ARBA" id="ARBA00022722"/>
    </source>
</evidence>
<keyword evidence="10" id="KW-1185">Reference proteome</keyword>